<keyword evidence="5 6" id="KW-0378">Hydrolase</keyword>
<evidence type="ECO:0000313" key="8">
    <source>
        <dbReference type="EMBL" id="CAH0416123.1"/>
    </source>
</evidence>
<evidence type="ECO:0000256" key="2">
    <source>
        <dbReference type="ARBA" id="ARBA00004401"/>
    </source>
</evidence>
<dbReference type="SUPFAM" id="SSF51306">
    <property type="entry name" value="LexA/Signal peptidase"/>
    <property type="match status" value="1"/>
</dbReference>
<dbReference type="Pfam" id="PF10502">
    <property type="entry name" value="Peptidase_S26"/>
    <property type="match status" value="1"/>
</dbReference>
<keyword evidence="9" id="KW-1185">Reference proteome</keyword>
<dbReference type="GO" id="GO:0009003">
    <property type="term" value="F:signal peptidase activity"/>
    <property type="evidence" value="ECO:0007669"/>
    <property type="project" value="UniProtKB-EC"/>
</dbReference>
<evidence type="ECO:0000259" key="7">
    <source>
        <dbReference type="Pfam" id="PF10502"/>
    </source>
</evidence>
<dbReference type="Gene3D" id="2.10.109.10">
    <property type="entry name" value="Umud Fragment, subunit A"/>
    <property type="match status" value="1"/>
</dbReference>
<sequence>MKGLKKVLEWVIPIIIGVAIAFFVKDNFLSVVKVDGTSMQPNLQNRQSLVLLHKAQIKHDSVIVFDAKEVDPQANGQNIDYVKRVIGLPGDSVRYSADGKLFINDKQVSQNYIAKDQQNAGTLNMLGQVFPGFTLTSLAQAHKWTFKADSNNVIPKGYYYVMGDHRSVSNDSRYWGLVPRSQILGVVKAFPWQANHQIINNYNPN</sequence>
<dbReference type="EC" id="3.4.21.89" evidence="4 6"/>
<evidence type="ECO:0000256" key="1">
    <source>
        <dbReference type="ARBA" id="ARBA00000677"/>
    </source>
</evidence>
<dbReference type="NCBIfam" id="TIGR02227">
    <property type="entry name" value="sigpep_I_bact"/>
    <property type="match status" value="1"/>
</dbReference>
<accession>A0ABN8BI77</accession>
<comment type="caution">
    <text evidence="8">The sequence shown here is derived from an EMBL/GenBank/DDBJ whole genome shotgun (WGS) entry which is preliminary data.</text>
</comment>
<comment type="similarity">
    <text evidence="3 6">Belongs to the peptidase S26 family.</text>
</comment>
<dbReference type="InterPro" id="IPR019758">
    <property type="entry name" value="Pept_S26A_signal_pept_1_CS"/>
</dbReference>
<dbReference type="InterPro" id="IPR036286">
    <property type="entry name" value="LexA/Signal_pep-like_sf"/>
</dbReference>
<comment type="subcellular location">
    <subcellularLocation>
        <location evidence="2">Cell membrane</location>
        <topology evidence="2">Single-pass type II membrane protein</topology>
    </subcellularLocation>
    <subcellularLocation>
        <location evidence="6">Membrane</location>
        <topology evidence="6">Single-pass type II membrane protein</topology>
    </subcellularLocation>
</comment>
<dbReference type="PANTHER" id="PTHR43390:SF1">
    <property type="entry name" value="CHLOROPLAST PROCESSING PEPTIDASE"/>
    <property type="match status" value="1"/>
</dbReference>
<name>A0ABN8BI77_9LACO</name>
<evidence type="ECO:0000313" key="9">
    <source>
        <dbReference type="Proteomes" id="UP000789707"/>
    </source>
</evidence>
<dbReference type="InterPro" id="IPR000223">
    <property type="entry name" value="Pept_S26A_signal_pept_1"/>
</dbReference>
<feature type="domain" description="Peptidase S26" evidence="7">
    <location>
        <begin position="8"/>
        <end position="190"/>
    </location>
</feature>
<keyword evidence="6" id="KW-1133">Transmembrane helix</keyword>
<evidence type="ECO:0000256" key="4">
    <source>
        <dbReference type="ARBA" id="ARBA00013208"/>
    </source>
</evidence>
<reference evidence="8 9" key="1">
    <citation type="submission" date="2021-11" db="EMBL/GenBank/DDBJ databases">
        <authorList>
            <person name="Depoorter E."/>
        </authorList>
    </citation>
    <scope>NUCLEOTIDE SEQUENCE [LARGE SCALE GENOMIC DNA]</scope>
    <source>
        <strain evidence="8 9">LMG 24289</strain>
    </source>
</reference>
<dbReference type="PROSITE" id="PS00760">
    <property type="entry name" value="SPASE_I_2"/>
    <property type="match status" value="1"/>
</dbReference>
<protein>
    <recommendedName>
        <fullName evidence="4 6">Signal peptidase I</fullName>
        <ecNumber evidence="4 6">3.4.21.89</ecNumber>
    </recommendedName>
</protein>
<feature type="transmembrane region" description="Helical" evidence="6">
    <location>
        <begin position="7"/>
        <end position="24"/>
    </location>
</feature>
<dbReference type="RefSeq" id="WP_230096186.1">
    <property type="nucleotide sequence ID" value="NZ_CAKKNS010000001.1"/>
</dbReference>
<organism evidence="8 9">
    <name type="scientific">Periweissella fabaria</name>
    <dbReference type="NCBI Taxonomy" id="546157"/>
    <lineage>
        <taxon>Bacteria</taxon>
        <taxon>Bacillati</taxon>
        <taxon>Bacillota</taxon>
        <taxon>Bacilli</taxon>
        <taxon>Lactobacillales</taxon>
        <taxon>Lactobacillaceae</taxon>
        <taxon>Periweissella</taxon>
    </lineage>
</organism>
<proteinExistence type="inferred from homology"/>
<comment type="catalytic activity">
    <reaction evidence="1 6">
        <text>Cleavage of hydrophobic, N-terminal signal or leader sequences from secreted and periplasmic proteins.</text>
        <dbReference type="EC" id="3.4.21.89"/>
    </reaction>
</comment>
<dbReference type="InterPro" id="IPR019757">
    <property type="entry name" value="Pept_S26A_signal_pept_1_Lys-AS"/>
</dbReference>
<dbReference type="InterPro" id="IPR019533">
    <property type="entry name" value="Peptidase_S26"/>
</dbReference>
<dbReference type="CDD" id="cd06530">
    <property type="entry name" value="S26_SPase_I"/>
    <property type="match status" value="1"/>
</dbReference>
<keyword evidence="6" id="KW-0472">Membrane</keyword>
<gene>
    <name evidence="8" type="primary">spsB</name>
    <name evidence="8" type="ORF">WFA24289_00422</name>
</gene>
<dbReference type="PANTHER" id="PTHR43390">
    <property type="entry name" value="SIGNAL PEPTIDASE I"/>
    <property type="match status" value="1"/>
</dbReference>
<evidence type="ECO:0000256" key="5">
    <source>
        <dbReference type="ARBA" id="ARBA00022801"/>
    </source>
</evidence>
<evidence type="ECO:0000256" key="3">
    <source>
        <dbReference type="ARBA" id="ARBA00009370"/>
    </source>
</evidence>
<dbReference type="Proteomes" id="UP000789707">
    <property type="component" value="Unassembled WGS sequence"/>
</dbReference>
<dbReference type="PRINTS" id="PR00727">
    <property type="entry name" value="LEADERPTASE"/>
</dbReference>
<keyword evidence="6" id="KW-0812">Transmembrane</keyword>
<keyword evidence="6" id="KW-0645">Protease</keyword>
<evidence type="ECO:0000256" key="6">
    <source>
        <dbReference type="RuleBase" id="RU362042"/>
    </source>
</evidence>
<dbReference type="EMBL" id="CAKKNS010000001">
    <property type="protein sequence ID" value="CAH0416123.1"/>
    <property type="molecule type" value="Genomic_DNA"/>
</dbReference>
<dbReference type="PROSITE" id="PS00761">
    <property type="entry name" value="SPASE_I_3"/>
    <property type="match status" value="1"/>
</dbReference>